<protein>
    <submittedName>
        <fullName evidence="14">Sodium/glucose cotransporter</fullName>
    </submittedName>
</protein>
<evidence type="ECO:0000256" key="9">
    <source>
        <dbReference type="ARBA" id="ARBA00023136"/>
    </source>
</evidence>
<dbReference type="NCBIfam" id="TIGR00813">
    <property type="entry name" value="sss"/>
    <property type="match status" value="1"/>
</dbReference>
<proteinExistence type="inferred from homology"/>
<dbReference type="PROSITE" id="PS00456">
    <property type="entry name" value="NA_SOLUT_SYMP_1"/>
    <property type="match status" value="1"/>
</dbReference>
<organism evidence="14">
    <name type="scientific">mine drainage metagenome</name>
    <dbReference type="NCBI Taxonomy" id="410659"/>
    <lineage>
        <taxon>unclassified sequences</taxon>
        <taxon>metagenomes</taxon>
        <taxon>ecological metagenomes</taxon>
    </lineage>
</organism>
<feature type="transmembrane region" description="Helical" evidence="13">
    <location>
        <begin position="272"/>
        <end position="297"/>
    </location>
</feature>
<keyword evidence="8" id="KW-0406">Ion transport</keyword>
<dbReference type="PANTHER" id="PTHR42985:SF40">
    <property type="entry name" value="LD47995P-RELATED"/>
    <property type="match status" value="1"/>
</dbReference>
<dbReference type="InterPro" id="IPR051163">
    <property type="entry name" value="Sodium:Solute_Symporter_SSF"/>
</dbReference>
<comment type="caution">
    <text evidence="14">The sequence shown here is derived from an EMBL/GenBank/DDBJ whole genome shotgun (WGS) entry which is preliminary data.</text>
</comment>
<dbReference type="GO" id="GO:0015293">
    <property type="term" value="F:symporter activity"/>
    <property type="evidence" value="ECO:0007669"/>
    <property type="project" value="TreeGrafter"/>
</dbReference>
<evidence type="ECO:0000256" key="7">
    <source>
        <dbReference type="ARBA" id="ARBA00023053"/>
    </source>
</evidence>
<dbReference type="Gene3D" id="1.20.1730.10">
    <property type="entry name" value="Sodium/glucose cotransporter"/>
    <property type="match status" value="1"/>
</dbReference>
<feature type="transmembrane region" description="Helical" evidence="13">
    <location>
        <begin position="374"/>
        <end position="395"/>
    </location>
</feature>
<sequence>MHSLRWLDLTVVVTYLIAMLGVGRWFARGQTSTEAYFIAKRSIPHWAMGVSIYATLITSITFIAYPGSAYAGDWSEIVPGFMVVGALAVVGLVIIPFYRHAVGMSVYEYFERRFGYGVRAYSAFAFTMGHFSKMGFVYYTLALTITGMTGWNIYLVMLVTGAVTIYYTVIGGMEAVIWTDVIQGFVKVFGVVVCLGWLWVHMPGGIGHAFHLAAQAHKFSLGSTHFDLASKRNLWVLSLYGFFWYLQKYTSDQTLVQRYLVAKTDRDALKGVALGAILCIPAWALFMLIGTLVWAYYKQSGTVFPAFIDKADKVFPYFLSTKIPDGLAGLFMAALLSASMSMLSSDLNCLALVGVEDYYRRLRPFATDRQRLTMGKTLIAIAGTLAVIVAVIIAWKSARVLSFYFTVSSIVAGGLAGLFLLAFLSPRASRKGAWIGIVACLLFTTYATLTKGASPVVNLGALNFPWAGVMIGVVGHVVLLFGGLIGSLLYPARAANEAEAAQLRALTLWGWLERRRAERAAAARKAA</sequence>
<feature type="transmembrane region" description="Helical" evidence="13">
    <location>
        <begin position="46"/>
        <end position="65"/>
    </location>
</feature>
<keyword evidence="4" id="KW-1003">Cell membrane</keyword>
<feature type="transmembrane region" description="Helical" evidence="13">
    <location>
        <begin position="151"/>
        <end position="169"/>
    </location>
</feature>
<dbReference type="PROSITE" id="PS50283">
    <property type="entry name" value="NA_SOLUT_SYMP_3"/>
    <property type="match status" value="1"/>
</dbReference>
<evidence type="ECO:0000256" key="11">
    <source>
        <dbReference type="ARBA" id="ARBA00023201"/>
    </source>
</evidence>
<keyword evidence="9 13" id="KW-0472">Membrane</keyword>
<accession>A0A1J5SGF7</accession>
<keyword evidence="3" id="KW-0813">Transport</keyword>
<name>A0A1J5SGF7_9ZZZZ</name>
<keyword evidence="11" id="KW-0739">Sodium transport</keyword>
<dbReference type="PANTHER" id="PTHR42985">
    <property type="entry name" value="SODIUM-COUPLED MONOCARBOXYLATE TRANSPORTER"/>
    <property type="match status" value="1"/>
</dbReference>
<dbReference type="InterPro" id="IPR038377">
    <property type="entry name" value="Na/Glc_symporter_sf"/>
</dbReference>
<feature type="transmembrane region" description="Helical" evidence="13">
    <location>
        <begin position="6"/>
        <end position="26"/>
    </location>
</feature>
<feature type="transmembrane region" description="Helical" evidence="13">
    <location>
        <begin position="234"/>
        <end position="251"/>
    </location>
</feature>
<keyword evidence="6 13" id="KW-1133">Transmembrane helix</keyword>
<comment type="catalytic activity">
    <reaction evidence="12">
        <text>iodide(out) + 2 Na(+)(out) = iodide(in) + 2 Na(+)(in)</text>
        <dbReference type="Rhea" id="RHEA:71207"/>
        <dbReference type="ChEBI" id="CHEBI:16382"/>
        <dbReference type="ChEBI" id="CHEBI:29101"/>
    </reaction>
</comment>
<keyword evidence="10" id="KW-0325">Glycoprotein</keyword>
<evidence type="ECO:0000256" key="3">
    <source>
        <dbReference type="ARBA" id="ARBA00022448"/>
    </source>
</evidence>
<evidence type="ECO:0000256" key="12">
    <source>
        <dbReference type="ARBA" id="ARBA00036099"/>
    </source>
</evidence>
<evidence type="ECO:0000256" key="6">
    <source>
        <dbReference type="ARBA" id="ARBA00022989"/>
    </source>
</evidence>
<dbReference type="AlphaFoldDB" id="A0A1J5SGF7"/>
<evidence type="ECO:0000256" key="13">
    <source>
        <dbReference type="SAM" id="Phobius"/>
    </source>
</evidence>
<evidence type="ECO:0000256" key="4">
    <source>
        <dbReference type="ARBA" id="ARBA00022475"/>
    </source>
</evidence>
<dbReference type="InterPro" id="IPR018212">
    <property type="entry name" value="Na/solute_symporter_CS"/>
</dbReference>
<dbReference type="EMBL" id="MLJW01000037">
    <property type="protein sequence ID" value="OIR07503.1"/>
    <property type="molecule type" value="Genomic_DNA"/>
</dbReference>
<comment type="similarity">
    <text evidence="2">Belongs to the sodium:solute symporter (SSF) (TC 2.A.21) family.</text>
</comment>
<evidence type="ECO:0000256" key="1">
    <source>
        <dbReference type="ARBA" id="ARBA00004651"/>
    </source>
</evidence>
<evidence type="ECO:0000313" key="14">
    <source>
        <dbReference type="EMBL" id="OIR07503.1"/>
    </source>
</evidence>
<keyword evidence="7" id="KW-0915">Sodium</keyword>
<evidence type="ECO:0000256" key="10">
    <source>
        <dbReference type="ARBA" id="ARBA00023180"/>
    </source>
</evidence>
<gene>
    <name evidence="14" type="primary">sglT_5</name>
    <name evidence="14" type="ORF">GALL_104620</name>
</gene>
<feature type="transmembrane region" description="Helical" evidence="13">
    <location>
        <begin position="181"/>
        <end position="200"/>
    </location>
</feature>
<feature type="transmembrane region" description="Helical" evidence="13">
    <location>
        <begin position="327"/>
        <end position="353"/>
    </location>
</feature>
<comment type="subcellular location">
    <subcellularLocation>
        <location evidence="1">Cell membrane</location>
        <topology evidence="1">Multi-pass membrane protein</topology>
    </subcellularLocation>
</comment>
<feature type="transmembrane region" description="Helical" evidence="13">
    <location>
        <begin position="469"/>
        <end position="490"/>
    </location>
</feature>
<dbReference type="Pfam" id="PF00474">
    <property type="entry name" value="SSF"/>
    <property type="match status" value="1"/>
</dbReference>
<feature type="transmembrane region" description="Helical" evidence="13">
    <location>
        <begin position="77"/>
        <end position="98"/>
    </location>
</feature>
<dbReference type="GO" id="GO:0098660">
    <property type="term" value="P:inorganic ion transmembrane transport"/>
    <property type="evidence" value="ECO:0007669"/>
    <property type="project" value="UniProtKB-ARBA"/>
</dbReference>
<evidence type="ECO:0000256" key="5">
    <source>
        <dbReference type="ARBA" id="ARBA00022692"/>
    </source>
</evidence>
<keyword evidence="5 13" id="KW-0812">Transmembrane</keyword>
<dbReference type="InterPro" id="IPR001734">
    <property type="entry name" value="Na/solute_symporter"/>
</dbReference>
<dbReference type="GO" id="GO:0015075">
    <property type="term" value="F:monoatomic ion transmembrane transporter activity"/>
    <property type="evidence" value="ECO:0007669"/>
    <property type="project" value="UniProtKB-ARBA"/>
</dbReference>
<reference evidence="14" key="1">
    <citation type="submission" date="2016-10" db="EMBL/GenBank/DDBJ databases">
        <title>Sequence of Gallionella enrichment culture.</title>
        <authorList>
            <person name="Poehlein A."/>
            <person name="Muehling M."/>
            <person name="Daniel R."/>
        </authorList>
    </citation>
    <scope>NUCLEOTIDE SEQUENCE</scope>
</reference>
<feature type="transmembrane region" description="Helical" evidence="13">
    <location>
        <begin position="118"/>
        <end position="139"/>
    </location>
</feature>
<feature type="transmembrane region" description="Helical" evidence="13">
    <location>
        <begin position="401"/>
        <end position="425"/>
    </location>
</feature>
<dbReference type="GO" id="GO:0006814">
    <property type="term" value="P:sodium ion transport"/>
    <property type="evidence" value="ECO:0007669"/>
    <property type="project" value="UniProtKB-KW"/>
</dbReference>
<evidence type="ECO:0000256" key="2">
    <source>
        <dbReference type="ARBA" id="ARBA00006434"/>
    </source>
</evidence>
<dbReference type="GO" id="GO:0005886">
    <property type="term" value="C:plasma membrane"/>
    <property type="evidence" value="ECO:0007669"/>
    <property type="project" value="UniProtKB-SubCell"/>
</dbReference>
<evidence type="ECO:0000256" key="8">
    <source>
        <dbReference type="ARBA" id="ARBA00023065"/>
    </source>
</evidence>
<feature type="transmembrane region" description="Helical" evidence="13">
    <location>
        <begin position="432"/>
        <end position="449"/>
    </location>
</feature>